<dbReference type="InterPro" id="IPR036038">
    <property type="entry name" value="Aminotransferase-like"/>
</dbReference>
<dbReference type="EC" id="2.6.1.42" evidence="17"/>
<dbReference type="Pfam" id="PF01063">
    <property type="entry name" value="Aminotran_4"/>
    <property type="match status" value="1"/>
</dbReference>
<reference evidence="18 19" key="1">
    <citation type="submission" date="2023-03" db="EMBL/GenBank/DDBJ databases">
        <title>Fodinicurvata sp. CAU 1616 isolated from sea sendiment.</title>
        <authorList>
            <person name="Kim W."/>
        </authorList>
    </citation>
    <scope>NUCLEOTIDE SEQUENCE [LARGE SCALE GENOMIC DNA]</scope>
    <source>
        <strain evidence="18 19">CAU 1616</strain>
    </source>
</reference>
<evidence type="ECO:0000256" key="8">
    <source>
        <dbReference type="ARBA" id="ARBA00022605"/>
    </source>
</evidence>
<dbReference type="GO" id="GO:0004084">
    <property type="term" value="F:branched-chain-amino-acid transaminase activity"/>
    <property type="evidence" value="ECO:0007669"/>
    <property type="project" value="UniProtKB-EC"/>
</dbReference>
<dbReference type="NCBIfam" id="TIGR01122">
    <property type="entry name" value="ilvE_I"/>
    <property type="match status" value="1"/>
</dbReference>
<comment type="pathway">
    <text evidence="4 17">Amino-acid biosynthesis; L-valine biosynthesis; L-valine from pyruvate: step 4/4.</text>
</comment>
<dbReference type="InterPro" id="IPR050571">
    <property type="entry name" value="Class-IV_PLP-Dep_Aminotrnsfr"/>
</dbReference>
<evidence type="ECO:0000256" key="5">
    <source>
        <dbReference type="ARBA" id="ARBA00005072"/>
    </source>
</evidence>
<evidence type="ECO:0000256" key="15">
    <source>
        <dbReference type="RuleBase" id="RU004106"/>
    </source>
</evidence>
<dbReference type="InterPro" id="IPR001544">
    <property type="entry name" value="Aminotrans_IV"/>
</dbReference>
<keyword evidence="8 17" id="KW-0028">Amino-acid biosynthesis</keyword>
<comment type="function">
    <text evidence="2 17">Acts on leucine, isoleucine and valine.</text>
</comment>
<dbReference type="Proteomes" id="UP001215503">
    <property type="component" value="Unassembled WGS sequence"/>
</dbReference>
<evidence type="ECO:0000256" key="16">
    <source>
        <dbReference type="RuleBase" id="RU004516"/>
    </source>
</evidence>
<dbReference type="InterPro" id="IPR005785">
    <property type="entry name" value="B_amino_transI"/>
</dbReference>
<dbReference type="InterPro" id="IPR018300">
    <property type="entry name" value="Aminotrans_IV_CS"/>
</dbReference>
<comment type="pathway">
    <text evidence="5 17">Amino-acid biosynthesis; L-leucine biosynthesis; L-leucine from 3-methyl-2-oxobutanoate: step 4/4.</text>
</comment>
<dbReference type="PROSITE" id="PS00770">
    <property type="entry name" value="AA_TRANSFER_CLASS_4"/>
    <property type="match status" value="1"/>
</dbReference>
<protein>
    <recommendedName>
        <fullName evidence="17">Branched-chain-amino-acid aminotransferase</fullName>
        <shortName evidence="17">BCAT</shortName>
        <ecNumber evidence="17">2.6.1.42</ecNumber>
    </recommendedName>
</protein>
<keyword evidence="19" id="KW-1185">Reference proteome</keyword>
<comment type="cofactor">
    <cofactor evidence="1 16">
        <name>pyridoxal 5'-phosphate</name>
        <dbReference type="ChEBI" id="CHEBI:597326"/>
    </cofactor>
</comment>
<dbReference type="InterPro" id="IPR043132">
    <property type="entry name" value="BCAT-like_C"/>
</dbReference>
<proteinExistence type="inferred from homology"/>
<dbReference type="EMBL" id="JARHUD010000004">
    <property type="protein sequence ID" value="MDF2095912.1"/>
    <property type="molecule type" value="Genomic_DNA"/>
</dbReference>
<evidence type="ECO:0000256" key="11">
    <source>
        <dbReference type="ARBA" id="ARBA00023304"/>
    </source>
</evidence>
<evidence type="ECO:0000256" key="10">
    <source>
        <dbReference type="ARBA" id="ARBA00022898"/>
    </source>
</evidence>
<dbReference type="PANTHER" id="PTHR42743:SF11">
    <property type="entry name" value="AMINODEOXYCHORISMATE LYASE"/>
    <property type="match status" value="1"/>
</dbReference>
<dbReference type="Gene3D" id="3.20.10.10">
    <property type="entry name" value="D-amino Acid Aminotransferase, subunit A, domain 2"/>
    <property type="match status" value="1"/>
</dbReference>
<dbReference type="NCBIfam" id="NF005726">
    <property type="entry name" value="PRK07544.1"/>
    <property type="match status" value="1"/>
</dbReference>
<evidence type="ECO:0000256" key="9">
    <source>
        <dbReference type="ARBA" id="ARBA00022679"/>
    </source>
</evidence>
<dbReference type="SUPFAM" id="SSF56752">
    <property type="entry name" value="D-aminoacid aminotransferase-like PLP-dependent enzymes"/>
    <property type="match status" value="1"/>
</dbReference>
<evidence type="ECO:0000256" key="12">
    <source>
        <dbReference type="ARBA" id="ARBA00048212"/>
    </source>
</evidence>
<comment type="similarity">
    <text evidence="6 15">Belongs to the class-IV pyridoxal-phosphate-dependent aminotransferase family.</text>
</comment>
<evidence type="ECO:0000256" key="2">
    <source>
        <dbReference type="ARBA" id="ARBA00003109"/>
    </source>
</evidence>
<gene>
    <name evidence="17" type="primary">ilvE</name>
    <name evidence="18" type="ORF">P2G67_07980</name>
</gene>
<comment type="caution">
    <text evidence="18">The sequence shown here is derived from an EMBL/GenBank/DDBJ whole genome shotgun (WGS) entry which is preliminary data.</text>
</comment>
<evidence type="ECO:0000256" key="13">
    <source>
        <dbReference type="ARBA" id="ARBA00048798"/>
    </source>
</evidence>
<comment type="catalytic activity">
    <reaction evidence="13 17">
        <text>L-isoleucine + 2-oxoglutarate = (S)-3-methyl-2-oxopentanoate + L-glutamate</text>
        <dbReference type="Rhea" id="RHEA:24801"/>
        <dbReference type="ChEBI" id="CHEBI:16810"/>
        <dbReference type="ChEBI" id="CHEBI:29985"/>
        <dbReference type="ChEBI" id="CHEBI:35146"/>
        <dbReference type="ChEBI" id="CHEBI:58045"/>
        <dbReference type="EC" id="2.6.1.42"/>
    </reaction>
</comment>
<comment type="pathway">
    <text evidence="3 17">Amino-acid biosynthesis; L-isoleucine biosynthesis; L-isoleucine from 2-oxobutanoate: step 4/4.</text>
</comment>
<evidence type="ECO:0000256" key="4">
    <source>
        <dbReference type="ARBA" id="ARBA00004931"/>
    </source>
</evidence>
<comment type="catalytic activity">
    <reaction evidence="14 17">
        <text>L-leucine + 2-oxoglutarate = 4-methyl-2-oxopentanoate + L-glutamate</text>
        <dbReference type="Rhea" id="RHEA:18321"/>
        <dbReference type="ChEBI" id="CHEBI:16810"/>
        <dbReference type="ChEBI" id="CHEBI:17865"/>
        <dbReference type="ChEBI" id="CHEBI:29985"/>
        <dbReference type="ChEBI" id="CHEBI:57427"/>
        <dbReference type="EC" id="2.6.1.42"/>
    </reaction>
</comment>
<organism evidence="18 19">
    <name type="scientific">Aquibaculum arenosum</name>
    <dbReference type="NCBI Taxonomy" id="3032591"/>
    <lineage>
        <taxon>Bacteria</taxon>
        <taxon>Pseudomonadati</taxon>
        <taxon>Pseudomonadota</taxon>
        <taxon>Alphaproteobacteria</taxon>
        <taxon>Rhodospirillales</taxon>
        <taxon>Rhodovibrionaceae</taxon>
        <taxon>Aquibaculum</taxon>
    </lineage>
</organism>
<evidence type="ECO:0000256" key="6">
    <source>
        <dbReference type="ARBA" id="ARBA00009320"/>
    </source>
</evidence>
<name>A0ABT5YLS0_9PROT</name>
<evidence type="ECO:0000256" key="1">
    <source>
        <dbReference type="ARBA" id="ARBA00001933"/>
    </source>
</evidence>
<evidence type="ECO:0000256" key="17">
    <source>
        <dbReference type="RuleBase" id="RU364094"/>
    </source>
</evidence>
<evidence type="ECO:0000256" key="14">
    <source>
        <dbReference type="ARBA" id="ARBA00049229"/>
    </source>
</evidence>
<sequence>MSMLPFDDRDGSIWLDGALVPWRDAKLHVLTHGLHYASAVFEGERCYGGRIFKMREHHERLHASAELMGFEIPWSAAEIDAASEEVLKANGIVDGYVRPIAWRGAEMMGVSAQHNKIHLAIAAWEWPAYFSPEARLQGIRMTEGMYRRPDPRTAPVHSKAAGLYMICTLSKHDAEGKGFNDALMLDWRGQIAEATGANIFLVQDGVIHTPTPDCFLDGITRRTVMDLARQRGYEIVERAIMPEEFGRTQEVFLTGTAVEVTPVREIALADAIYHFTPGEITVNLVHDYDALVQGKAATPATSAA</sequence>
<comment type="catalytic activity">
    <reaction evidence="12 17">
        <text>L-valine + 2-oxoglutarate = 3-methyl-2-oxobutanoate + L-glutamate</text>
        <dbReference type="Rhea" id="RHEA:24813"/>
        <dbReference type="ChEBI" id="CHEBI:11851"/>
        <dbReference type="ChEBI" id="CHEBI:16810"/>
        <dbReference type="ChEBI" id="CHEBI:29985"/>
        <dbReference type="ChEBI" id="CHEBI:57762"/>
        <dbReference type="EC" id="2.6.1.42"/>
    </reaction>
</comment>
<evidence type="ECO:0000313" key="19">
    <source>
        <dbReference type="Proteomes" id="UP001215503"/>
    </source>
</evidence>
<dbReference type="PANTHER" id="PTHR42743">
    <property type="entry name" value="AMINO-ACID AMINOTRANSFERASE"/>
    <property type="match status" value="1"/>
</dbReference>
<dbReference type="NCBIfam" id="NF005146">
    <property type="entry name" value="PRK06606.1"/>
    <property type="match status" value="1"/>
</dbReference>
<evidence type="ECO:0000256" key="3">
    <source>
        <dbReference type="ARBA" id="ARBA00004824"/>
    </source>
</evidence>
<keyword evidence="7 17" id="KW-0032">Aminotransferase</keyword>
<dbReference type="InterPro" id="IPR043131">
    <property type="entry name" value="BCAT-like_N"/>
</dbReference>
<evidence type="ECO:0000313" key="18">
    <source>
        <dbReference type="EMBL" id="MDF2095912.1"/>
    </source>
</evidence>
<keyword evidence="11 17" id="KW-0100">Branched-chain amino acid biosynthesis</keyword>
<dbReference type="Gene3D" id="3.30.470.10">
    <property type="match status" value="1"/>
</dbReference>
<keyword evidence="10 16" id="KW-0663">Pyridoxal phosphate</keyword>
<accession>A0ABT5YLS0</accession>
<evidence type="ECO:0000256" key="7">
    <source>
        <dbReference type="ARBA" id="ARBA00022576"/>
    </source>
</evidence>
<dbReference type="RefSeq" id="WP_275822194.1">
    <property type="nucleotide sequence ID" value="NZ_JARHUD010000004.1"/>
</dbReference>
<keyword evidence="9 17" id="KW-0808">Transferase</keyword>